<dbReference type="Proteomes" id="UP001321580">
    <property type="component" value="Unassembled WGS sequence"/>
</dbReference>
<evidence type="ECO:0000313" key="2">
    <source>
        <dbReference type="EMBL" id="MDI9237612.1"/>
    </source>
</evidence>
<evidence type="ECO:0000256" key="1">
    <source>
        <dbReference type="SAM" id="SignalP"/>
    </source>
</evidence>
<dbReference type="GO" id="GO:0008233">
    <property type="term" value="F:peptidase activity"/>
    <property type="evidence" value="ECO:0007669"/>
    <property type="project" value="UniProtKB-KW"/>
</dbReference>
<accession>A0ABT6XBU3</accession>
<keyword evidence="2" id="KW-0378">Hydrolase</keyword>
<dbReference type="Gene3D" id="2.40.10.10">
    <property type="entry name" value="Trypsin-like serine proteases"/>
    <property type="match status" value="2"/>
</dbReference>
<name>A0ABT6XBU3_9GAMM</name>
<dbReference type="InterPro" id="IPR001940">
    <property type="entry name" value="Peptidase_S1C"/>
</dbReference>
<gene>
    <name evidence="2" type="ORF">QLQ15_01645</name>
</gene>
<dbReference type="EMBL" id="JASGBI010000001">
    <property type="protein sequence ID" value="MDI9237612.1"/>
    <property type="molecule type" value="Genomic_DNA"/>
</dbReference>
<evidence type="ECO:0000313" key="3">
    <source>
        <dbReference type="Proteomes" id="UP001321580"/>
    </source>
</evidence>
<dbReference type="SUPFAM" id="SSF50494">
    <property type="entry name" value="Trypsin-like serine proteases"/>
    <property type="match status" value="1"/>
</dbReference>
<keyword evidence="1" id="KW-0732">Signal</keyword>
<keyword evidence="3" id="KW-1185">Reference proteome</keyword>
<reference evidence="2 3" key="1">
    <citation type="submission" date="2023-05" db="EMBL/GenBank/DDBJ databases">
        <title>Lysobacter sp. strain LF1 Genome sequencing and assembly.</title>
        <authorList>
            <person name="Jung Y."/>
        </authorList>
    </citation>
    <scope>NUCLEOTIDE SEQUENCE [LARGE SCALE GENOMIC DNA]</scope>
    <source>
        <strain evidence="2 3">LF1</strain>
    </source>
</reference>
<feature type="signal peptide" evidence="1">
    <location>
        <begin position="1"/>
        <end position="23"/>
    </location>
</feature>
<dbReference type="PRINTS" id="PR00834">
    <property type="entry name" value="PROTEASES2C"/>
</dbReference>
<protein>
    <submittedName>
        <fullName evidence="2">Serine protease</fullName>
    </submittedName>
</protein>
<organism evidence="2 3">
    <name type="scientific">Lysobacter stagni</name>
    <dbReference type="NCBI Taxonomy" id="3045172"/>
    <lineage>
        <taxon>Bacteria</taxon>
        <taxon>Pseudomonadati</taxon>
        <taxon>Pseudomonadota</taxon>
        <taxon>Gammaproteobacteria</taxon>
        <taxon>Lysobacterales</taxon>
        <taxon>Lysobacteraceae</taxon>
        <taxon>Lysobacter</taxon>
    </lineage>
</organism>
<sequence>MSLPARIAPALVLFACVLPAAQAATSKTIPVVSNPTEIAVYVPPSSLTARTYVPISNLWIEPGKAFADALDEVGKKYFPAMHLVPSTTDAHYGLIVDLAPKWSRETGKPMLTVKYQVYGIDGKQLLTGSAEQPIRGSNLNAGAATASGLAVQQIMYTVQQRLAPDPTKFPASGSTSKIDLSLLVDREKPLRTGTAFFVNKTGQLLTAAHVSRDCTAMEAHQDGKTFAVKPRASSDLLDVAVLDSGMPRASSIALRQNHEIVLGESVTSVGFPLQGLLGDSPNVTRGNVSASKGLRGSLGMFQFSAPIQPGNSGGPIVSDNGELLGMAVSTLNAEMLAKLGQIPQNVNFALDARYVAMFLQREKVPFDVIQPKGPGGLQTANQAALTNTVQLNCYQ</sequence>
<keyword evidence="2" id="KW-0645">Protease</keyword>
<dbReference type="GO" id="GO:0006508">
    <property type="term" value="P:proteolysis"/>
    <property type="evidence" value="ECO:0007669"/>
    <property type="project" value="UniProtKB-KW"/>
</dbReference>
<dbReference type="Pfam" id="PF13365">
    <property type="entry name" value="Trypsin_2"/>
    <property type="match status" value="1"/>
</dbReference>
<dbReference type="PANTHER" id="PTHR43019">
    <property type="entry name" value="SERINE ENDOPROTEASE DEGS"/>
    <property type="match status" value="1"/>
</dbReference>
<dbReference type="InterPro" id="IPR043504">
    <property type="entry name" value="Peptidase_S1_PA_chymotrypsin"/>
</dbReference>
<comment type="caution">
    <text evidence="2">The sequence shown here is derived from an EMBL/GenBank/DDBJ whole genome shotgun (WGS) entry which is preliminary data.</text>
</comment>
<dbReference type="InterPro" id="IPR009003">
    <property type="entry name" value="Peptidase_S1_PA"/>
</dbReference>
<dbReference type="PANTHER" id="PTHR43019:SF23">
    <property type="entry name" value="PROTEASE DO-LIKE 5, CHLOROPLASTIC"/>
    <property type="match status" value="1"/>
</dbReference>
<proteinExistence type="predicted"/>
<feature type="chain" id="PRO_5046392364" evidence="1">
    <location>
        <begin position="24"/>
        <end position="395"/>
    </location>
</feature>
<dbReference type="RefSeq" id="WP_283211123.1">
    <property type="nucleotide sequence ID" value="NZ_JASGBI010000001.1"/>
</dbReference>